<feature type="domain" description="STAS" evidence="1">
    <location>
        <begin position="166"/>
        <end position="280"/>
    </location>
</feature>
<keyword evidence="3" id="KW-1185">Reference proteome</keyword>
<evidence type="ECO:0000313" key="2">
    <source>
        <dbReference type="EMBL" id="MFC0525166.1"/>
    </source>
</evidence>
<gene>
    <name evidence="2" type="ORF">ACFFGV_16415</name>
</gene>
<dbReference type="SUPFAM" id="SSF52091">
    <property type="entry name" value="SpoIIaa-like"/>
    <property type="match status" value="1"/>
</dbReference>
<dbReference type="Gene3D" id="3.30.750.24">
    <property type="entry name" value="STAS domain"/>
    <property type="match status" value="1"/>
</dbReference>
<organism evidence="2 3">
    <name type="scientific">Pontibacillus salicampi</name>
    <dbReference type="NCBI Taxonomy" id="1449801"/>
    <lineage>
        <taxon>Bacteria</taxon>
        <taxon>Bacillati</taxon>
        <taxon>Bacillota</taxon>
        <taxon>Bacilli</taxon>
        <taxon>Bacillales</taxon>
        <taxon>Bacillaceae</taxon>
        <taxon>Pontibacillus</taxon>
    </lineage>
</organism>
<dbReference type="PANTHER" id="PTHR33745:SF8">
    <property type="entry name" value="BLUE-LIGHT PHOTORECEPTOR"/>
    <property type="match status" value="1"/>
</dbReference>
<dbReference type="Proteomes" id="UP001589836">
    <property type="component" value="Unassembled WGS sequence"/>
</dbReference>
<name>A0ABV6LRX9_9BACI</name>
<evidence type="ECO:0000313" key="3">
    <source>
        <dbReference type="Proteomes" id="UP001589836"/>
    </source>
</evidence>
<dbReference type="InterPro" id="IPR002645">
    <property type="entry name" value="STAS_dom"/>
</dbReference>
<dbReference type="CDD" id="cd07041">
    <property type="entry name" value="STAS_RsbR_RsbS_like"/>
    <property type="match status" value="1"/>
</dbReference>
<dbReference type="EMBL" id="JBHLTP010000013">
    <property type="protein sequence ID" value="MFC0525166.1"/>
    <property type="molecule type" value="Genomic_DNA"/>
</dbReference>
<dbReference type="InterPro" id="IPR036513">
    <property type="entry name" value="STAS_dom_sf"/>
</dbReference>
<reference evidence="2 3" key="1">
    <citation type="submission" date="2024-09" db="EMBL/GenBank/DDBJ databases">
        <authorList>
            <person name="Sun Q."/>
            <person name="Mori K."/>
        </authorList>
    </citation>
    <scope>NUCLEOTIDE SEQUENCE [LARGE SCALE GENOMIC DNA]</scope>
    <source>
        <strain evidence="2 3">NCAIM B.02529</strain>
    </source>
</reference>
<dbReference type="PROSITE" id="PS50801">
    <property type="entry name" value="STAS"/>
    <property type="match status" value="1"/>
</dbReference>
<dbReference type="PANTHER" id="PTHR33745">
    <property type="entry name" value="RSBT ANTAGONIST PROTEIN RSBS-RELATED"/>
    <property type="match status" value="1"/>
</dbReference>
<proteinExistence type="predicted"/>
<comment type="caution">
    <text evidence="2">The sequence shown here is derived from an EMBL/GenBank/DDBJ whole genome shotgun (WGS) entry which is preliminary data.</text>
</comment>
<dbReference type="Pfam" id="PF01740">
    <property type="entry name" value="STAS"/>
    <property type="match status" value="1"/>
</dbReference>
<dbReference type="InterPro" id="IPR051932">
    <property type="entry name" value="Bact_StressResp_Reg"/>
</dbReference>
<sequence length="286" mass="33281">MQSNQTFHYYQQQIQTHSQPIAVDMYKLLRQRFSKAYLPDTPEEEQRLQQVLQEMVEKIAKHFNGTDEDLKQLSEWGEHVGNSVLKRRNEQSLSDYLAKLSVYKEALWRFIEQQAKHSLQAETTFLSVYTQIDNLFNHIVYGYSEAFHNAQAKEMESYEEKYLKLSTPIVPIMEHVAILPIIGEMDEKRANVLIDETLKEANQLDIDWLVIDMSGVYHVDDQLLHHFQRLLDSLNIIGLTPILTGMRPELSMRAVQAGMKTPNSNQVKTMPNLKQAVQLLKDYAKD</sequence>
<evidence type="ECO:0000259" key="1">
    <source>
        <dbReference type="PROSITE" id="PS50801"/>
    </source>
</evidence>
<protein>
    <submittedName>
        <fullName evidence="2">STAS domain-containing protein</fullName>
    </submittedName>
</protein>
<accession>A0ABV6LRX9</accession>